<dbReference type="PROSITE" id="PS51085">
    <property type="entry name" value="2FE2S_FER_2"/>
    <property type="match status" value="1"/>
</dbReference>
<keyword evidence="4" id="KW-0560">Oxidoreductase</keyword>
<dbReference type="InterPro" id="IPR039261">
    <property type="entry name" value="FNR_nucleotide-bd"/>
</dbReference>
<keyword evidence="5" id="KW-0408">Iron</keyword>
<dbReference type="PANTHER" id="PTHR46696">
    <property type="entry name" value="P450, PUTATIVE (EUROFUNG)-RELATED"/>
    <property type="match status" value="1"/>
</dbReference>
<keyword evidence="6" id="KW-0503">Monooxygenase</keyword>
<dbReference type="eggNOG" id="COG1018">
    <property type="taxonomic scope" value="Bacteria"/>
</dbReference>
<dbReference type="PROSITE" id="PS00086">
    <property type="entry name" value="CYTOCHROME_P450"/>
    <property type="match status" value="1"/>
</dbReference>
<evidence type="ECO:0000256" key="3">
    <source>
        <dbReference type="ARBA" id="ARBA00022723"/>
    </source>
</evidence>
<dbReference type="Gene3D" id="3.10.20.30">
    <property type="match status" value="1"/>
</dbReference>
<feature type="domain" description="FAD-binding FR-type" evidence="9">
    <location>
        <begin position="468"/>
        <end position="569"/>
    </location>
</feature>
<gene>
    <name evidence="10" type="ORF">SaccyDRAFT_0830</name>
</gene>
<dbReference type="InterPro" id="IPR017972">
    <property type="entry name" value="Cyt_P450_CS"/>
</dbReference>
<evidence type="ECO:0000313" key="11">
    <source>
        <dbReference type="Proteomes" id="UP000002791"/>
    </source>
</evidence>
<comment type="similarity">
    <text evidence="1">Belongs to the cytochrome P450 family.</text>
</comment>
<keyword evidence="11" id="KW-1185">Reference proteome</keyword>
<evidence type="ECO:0000256" key="7">
    <source>
        <dbReference type="SAM" id="MobiDB-lite"/>
    </source>
</evidence>
<dbReference type="CDD" id="cd11078">
    <property type="entry name" value="CYP130-like"/>
    <property type="match status" value="1"/>
</dbReference>
<evidence type="ECO:0000256" key="2">
    <source>
        <dbReference type="ARBA" id="ARBA00022617"/>
    </source>
</evidence>
<dbReference type="Pfam" id="PF00111">
    <property type="entry name" value="Fer2"/>
    <property type="match status" value="1"/>
</dbReference>
<evidence type="ECO:0000259" key="9">
    <source>
        <dbReference type="PROSITE" id="PS51384"/>
    </source>
</evidence>
<dbReference type="InterPro" id="IPR036396">
    <property type="entry name" value="Cyt_P450_sf"/>
</dbReference>
<dbReference type="InterPro" id="IPR002397">
    <property type="entry name" value="Cyt_P450_B"/>
</dbReference>
<dbReference type="AlphaFoldDB" id="H5XJK3"/>
<sequence length="782" mass="87369">MAMGGESGVETAPRCPVTGADQSRLDPTGCPVSPNAAAFDPFADPYQQDPPGSLKWSRDGEPVFYSPVLGYWVVTRYEDVKAVFRDNRTFSPSIALEKITPFSDEANAVLARHDYAMGRTLVNEDEPAHMERRRVLMEPFTPQHLTQHEPMVRALVRERVDAFVDRGEADLVDELLYEIPLTVALHFLGVPEEDMETLRRYSVAHTLNTWGRPKPEQQVAVAESVGKFWQYAGQVLDKMRQDPSGPGWMQYGIRLQPQMPDVITDSYLHSMMMAGIVAAHETTAMAASNAFRVLLENRTVWEEICADQSLIPNAVEECLRFSGSVVAWRRIATTDTEIGGVRIPEGAKLLIVNSSANHDERHFDDPDSIDVRRDNASDHLTFGYGSHQCLGKNLARMEIQIFLEELTTRLPHLELVPGQEFTYLPNTSFRGPEHVLVRWDPTRNPEYRDPSLLRRRLKVRIGEPSRKTVARTMTVKRIEHETEDIVRITLADAHGRPLPKWSPGSHVDLELGEFSRQYSLCGDADDRLGYEIAVLHDPDGRGGSRYVHERLSVGDTVRVRGPRNHFKLVPDAQRYVLVAGGIGITPILAMADHLKREGRDYELHYCARSRREMALLDRVERDHGDRLVSHCSDEGTRLDVPALFAEPVEGTRIYACGPQRLLDALADATAHWPQDSLRVEHFTSDLGELDPSKEHAFDVRLADSGITVRVGADQTVLAALRAAGIDVPSDCEEGLCGTCEVAVGDGEIDHRDKVLTAAERACHNKMMTCCSRACGDSLTLAL</sequence>
<dbReference type="GO" id="GO:0004497">
    <property type="term" value="F:monooxygenase activity"/>
    <property type="evidence" value="ECO:0007669"/>
    <property type="project" value="UniProtKB-KW"/>
</dbReference>
<dbReference type="Proteomes" id="UP000002791">
    <property type="component" value="Chromosome"/>
</dbReference>
<dbReference type="InterPro" id="IPR017927">
    <property type="entry name" value="FAD-bd_FR_type"/>
</dbReference>
<evidence type="ECO:0000256" key="5">
    <source>
        <dbReference type="ARBA" id="ARBA00023004"/>
    </source>
</evidence>
<dbReference type="InterPro" id="IPR001041">
    <property type="entry name" value="2Fe-2S_ferredoxin-type"/>
</dbReference>
<dbReference type="EMBL" id="CM001440">
    <property type="protein sequence ID" value="EHR59753.1"/>
    <property type="molecule type" value="Genomic_DNA"/>
</dbReference>
<dbReference type="PROSITE" id="PS51384">
    <property type="entry name" value="FAD_FR"/>
    <property type="match status" value="1"/>
</dbReference>
<dbReference type="InterPro" id="IPR012675">
    <property type="entry name" value="Beta-grasp_dom_sf"/>
</dbReference>
<dbReference type="Gene3D" id="2.40.30.10">
    <property type="entry name" value="Translation factors"/>
    <property type="match status" value="1"/>
</dbReference>
<dbReference type="InterPro" id="IPR017938">
    <property type="entry name" value="Riboflavin_synthase-like_b-brl"/>
</dbReference>
<organism evidence="10 11">
    <name type="scientific">Saccharomonospora cyanea NA-134</name>
    <dbReference type="NCBI Taxonomy" id="882082"/>
    <lineage>
        <taxon>Bacteria</taxon>
        <taxon>Bacillati</taxon>
        <taxon>Actinomycetota</taxon>
        <taxon>Actinomycetes</taxon>
        <taxon>Pseudonocardiales</taxon>
        <taxon>Pseudonocardiaceae</taxon>
        <taxon>Saccharomonospora</taxon>
    </lineage>
</organism>
<feature type="region of interest" description="Disordered" evidence="7">
    <location>
        <begin position="1"/>
        <end position="29"/>
    </location>
</feature>
<evidence type="ECO:0000256" key="6">
    <source>
        <dbReference type="ARBA" id="ARBA00023033"/>
    </source>
</evidence>
<dbReference type="RefSeq" id="WP_005453852.1">
    <property type="nucleotide sequence ID" value="NZ_CM001440.1"/>
</dbReference>
<dbReference type="SUPFAM" id="SSF54292">
    <property type="entry name" value="2Fe-2S ferredoxin-like"/>
    <property type="match status" value="1"/>
</dbReference>
<evidence type="ECO:0000256" key="1">
    <source>
        <dbReference type="ARBA" id="ARBA00010617"/>
    </source>
</evidence>
<dbReference type="GO" id="GO:0005506">
    <property type="term" value="F:iron ion binding"/>
    <property type="evidence" value="ECO:0007669"/>
    <property type="project" value="InterPro"/>
</dbReference>
<dbReference type="Gene3D" id="3.40.50.80">
    <property type="entry name" value="Nucleotide-binding domain of ferredoxin-NADP reductase (FNR) module"/>
    <property type="match status" value="1"/>
</dbReference>
<evidence type="ECO:0000313" key="10">
    <source>
        <dbReference type="EMBL" id="EHR59753.1"/>
    </source>
</evidence>
<proteinExistence type="inferred from homology"/>
<dbReference type="FunFam" id="1.10.630.10:FF:000018">
    <property type="entry name" value="Cytochrome P450 monooxygenase"/>
    <property type="match status" value="1"/>
</dbReference>
<dbReference type="SUPFAM" id="SSF63380">
    <property type="entry name" value="Riboflavin synthase domain-like"/>
    <property type="match status" value="1"/>
</dbReference>
<keyword evidence="2" id="KW-0349">Heme</keyword>
<name>H5XJK3_9PSEU</name>
<dbReference type="SUPFAM" id="SSF48264">
    <property type="entry name" value="Cytochrome P450"/>
    <property type="match status" value="1"/>
</dbReference>
<dbReference type="InterPro" id="IPR001128">
    <property type="entry name" value="Cyt_P450"/>
</dbReference>
<reference evidence="10 11" key="1">
    <citation type="submission" date="2011-11" db="EMBL/GenBank/DDBJ databases">
        <title>The Noncontiguous Finished sequence of Saccharomonospora cyanea NA-134.</title>
        <authorList>
            <consortium name="US DOE Joint Genome Institute"/>
            <person name="Lucas S."/>
            <person name="Han J."/>
            <person name="Lapidus A."/>
            <person name="Cheng J.-F."/>
            <person name="Goodwin L."/>
            <person name="Pitluck S."/>
            <person name="Peters L."/>
            <person name="Ovchinnikova G."/>
            <person name="Lu M."/>
            <person name="Detter J.C."/>
            <person name="Han C."/>
            <person name="Tapia R."/>
            <person name="Land M."/>
            <person name="Hauser L."/>
            <person name="Kyrpides N."/>
            <person name="Ivanova N."/>
            <person name="Pagani I."/>
            <person name="Brambilla E.-M."/>
            <person name="Klenk H.-P."/>
            <person name="Woyke T."/>
        </authorList>
    </citation>
    <scope>NUCLEOTIDE SEQUENCE [LARGE SCALE GENOMIC DNA]</scope>
    <source>
        <strain evidence="10 11">NA-134</strain>
    </source>
</reference>
<evidence type="ECO:0000256" key="4">
    <source>
        <dbReference type="ARBA" id="ARBA00023002"/>
    </source>
</evidence>
<feature type="domain" description="2Fe-2S ferredoxin-type" evidence="8">
    <location>
        <begin position="697"/>
        <end position="782"/>
    </location>
</feature>
<dbReference type="eggNOG" id="COG2124">
    <property type="taxonomic scope" value="Bacteria"/>
</dbReference>
<dbReference type="CDD" id="cd06185">
    <property type="entry name" value="PDR_like"/>
    <property type="match status" value="1"/>
</dbReference>
<dbReference type="Gene3D" id="1.10.630.10">
    <property type="entry name" value="Cytochrome P450"/>
    <property type="match status" value="1"/>
</dbReference>
<dbReference type="HOGENOM" id="CLU_020412_0_0_11"/>
<dbReference type="InterPro" id="IPR006058">
    <property type="entry name" value="2Fe2S_fd_BS"/>
</dbReference>
<dbReference type="PROSITE" id="PS00197">
    <property type="entry name" value="2FE2S_FER_1"/>
    <property type="match status" value="1"/>
</dbReference>
<protein>
    <submittedName>
        <fullName evidence="10">Cytochrome P450</fullName>
    </submittedName>
</protein>
<dbReference type="CDD" id="cd00207">
    <property type="entry name" value="fer2"/>
    <property type="match status" value="1"/>
</dbReference>
<dbReference type="PANTHER" id="PTHR46696:SF1">
    <property type="entry name" value="CYTOCHROME P450 YJIB-RELATED"/>
    <property type="match status" value="1"/>
</dbReference>
<evidence type="ECO:0000259" key="8">
    <source>
        <dbReference type="PROSITE" id="PS51085"/>
    </source>
</evidence>
<keyword evidence="3" id="KW-0479">Metal-binding</keyword>
<dbReference type="GO" id="GO:0051537">
    <property type="term" value="F:2 iron, 2 sulfur cluster binding"/>
    <property type="evidence" value="ECO:0007669"/>
    <property type="project" value="InterPro"/>
</dbReference>
<dbReference type="PRINTS" id="PR00359">
    <property type="entry name" value="BP450"/>
</dbReference>
<dbReference type="InterPro" id="IPR036010">
    <property type="entry name" value="2Fe-2S_ferredoxin-like_sf"/>
</dbReference>
<accession>H5XJK3</accession>
<dbReference type="SUPFAM" id="SSF52343">
    <property type="entry name" value="Ferredoxin reductase-like, C-terminal NADP-linked domain"/>
    <property type="match status" value="1"/>
</dbReference>
<dbReference type="GO" id="GO:0016705">
    <property type="term" value="F:oxidoreductase activity, acting on paired donors, with incorporation or reduction of molecular oxygen"/>
    <property type="evidence" value="ECO:0007669"/>
    <property type="project" value="InterPro"/>
</dbReference>
<dbReference type="Pfam" id="PF00067">
    <property type="entry name" value="p450"/>
    <property type="match status" value="1"/>
</dbReference>
<dbReference type="GO" id="GO:0020037">
    <property type="term" value="F:heme binding"/>
    <property type="evidence" value="ECO:0007669"/>
    <property type="project" value="InterPro"/>
</dbReference>
<dbReference type="STRING" id="882082.SaccyDRAFT_0830"/>